<dbReference type="Proteomes" id="UP000271241">
    <property type="component" value="Unassembled WGS sequence"/>
</dbReference>
<organism evidence="3 4">
    <name type="scientific">Thamnocephalis sphaerospora</name>
    <dbReference type="NCBI Taxonomy" id="78915"/>
    <lineage>
        <taxon>Eukaryota</taxon>
        <taxon>Fungi</taxon>
        <taxon>Fungi incertae sedis</taxon>
        <taxon>Zoopagomycota</taxon>
        <taxon>Zoopagomycotina</taxon>
        <taxon>Zoopagomycetes</taxon>
        <taxon>Zoopagales</taxon>
        <taxon>Sigmoideomycetaceae</taxon>
        <taxon>Thamnocephalis</taxon>
    </lineage>
</organism>
<dbReference type="GO" id="GO:0016020">
    <property type="term" value="C:membrane"/>
    <property type="evidence" value="ECO:0007669"/>
    <property type="project" value="TreeGrafter"/>
</dbReference>
<evidence type="ECO:0000256" key="2">
    <source>
        <dbReference type="RuleBase" id="RU003844"/>
    </source>
</evidence>
<dbReference type="EMBL" id="KZ993063">
    <property type="protein sequence ID" value="RKP05670.1"/>
    <property type="molecule type" value="Genomic_DNA"/>
</dbReference>
<dbReference type="PANTHER" id="PTHR10972:SF212">
    <property type="entry name" value="OXYSTEROL-BINDING PROTEIN-LIKE PROTEIN 1"/>
    <property type="match status" value="1"/>
</dbReference>
<dbReference type="Pfam" id="PF01237">
    <property type="entry name" value="Oxysterol_BP"/>
    <property type="match status" value="1"/>
</dbReference>
<dbReference type="InterPro" id="IPR000648">
    <property type="entry name" value="Oxysterol-bd"/>
</dbReference>
<evidence type="ECO:0000313" key="3">
    <source>
        <dbReference type="EMBL" id="RKP05670.1"/>
    </source>
</evidence>
<dbReference type="InterPro" id="IPR037239">
    <property type="entry name" value="OSBP_sf"/>
</dbReference>
<dbReference type="InterPro" id="IPR018494">
    <property type="entry name" value="Oxysterol-bd_CS"/>
</dbReference>
<comment type="similarity">
    <text evidence="1 2">Belongs to the OSBP family.</text>
</comment>
<dbReference type="PANTHER" id="PTHR10972">
    <property type="entry name" value="OXYSTEROL-BINDING PROTEIN-RELATED"/>
    <property type="match status" value="1"/>
</dbReference>
<dbReference type="Gene3D" id="6.10.140.1150">
    <property type="match status" value="1"/>
</dbReference>
<protein>
    <submittedName>
        <fullName evidence="3">Putative oxysterol-binding protein</fullName>
    </submittedName>
</protein>
<proteinExistence type="inferred from homology"/>
<dbReference type="GO" id="GO:0005829">
    <property type="term" value="C:cytosol"/>
    <property type="evidence" value="ECO:0007669"/>
    <property type="project" value="TreeGrafter"/>
</dbReference>
<keyword evidence="4" id="KW-1185">Reference proteome</keyword>
<dbReference type="AlphaFoldDB" id="A0A4P9XKA6"/>
<dbReference type="Gene3D" id="2.40.160.120">
    <property type="match status" value="1"/>
</dbReference>
<evidence type="ECO:0000256" key="1">
    <source>
        <dbReference type="ARBA" id="ARBA00008842"/>
    </source>
</evidence>
<sequence length="400" mass="45955">MTSSTPVEEEDDQNRFKLIWGILKKLVGVRDIVSMRVSVPAQLLEPMSNLEYWNYMDRPDYFACLSDPEEPLERMLGVIRWWFVKDAKHVHGRLVKPYNSTLGEQFLCRWHVPKDAALGDACLEEAQTHDYDGDAYTVTCITEQISHHPPVSAFQYTCEEKGISAFGIDHLCIGFSGTSIKIAAGDQNKGIFIKLDTYDEEYQMTHPHAHVNGWLRGALSISMADRCIITCSKSGLKAVLEYKEEKWLGRAKHAIQGKVFRYDPAQEAKDASRKDKVKINDADVLATLSGSWREKIYYTLQGTKEECELVDLTMLRPLPKIVRPLEEQSEHESRRIWHEVSTNIMQKNFAAANRAKHAVEEHQRRLAHERKHQERAAFESAYFEVLQTGYPTLKQKPARF</sequence>
<dbReference type="PROSITE" id="PS01013">
    <property type="entry name" value="OSBP"/>
    <property type="match status" value="1"/>
</dbReference>
<dbReference type="STRING" id="78915.A0A4P9XKA6"/>
<gene>
    <name evidence="3" type="ORF">THASP1DRAFT_19520</name>
</gene>
<reference evidence="4" key="1">
    <citation type="journal article" date="2018" name="Nat. Microbiol.">
        <title>Leveraging single-cell genomics to expand the fungal tree of life.</title>
        <authorList>
            <person name="Ahrendt S.R."/>
            <person name="Quandt C.A."/>
            <person name="Ciobanu D."/>
            <person name="Clum A."/>
            <person name="Salamov A."/>
            <person name="Andreopoulos B."/>
            <person name="Cheng J.F."/>
            <person name="Woyke T."/>
            <person name="Pelin A."/>
            <person name="Henrissat B."/>
            <person name="Reynolds N.K."/>
            <person name="Benny G.L."/>
            <person name="Smith M.E."/>
            <person name="James T.Y."/>
            <person name="Grigoriev I.V."/>
        </authorList>
    </citation>
    <scope>NUCLEOTIDE SEQUENCE [LARGE SCALE GENOMIC DNA]</scope>
    <source>
        <strain evidence="4">RSA 1356</strain>
    </source>
</reference>
<evidence type="ECO:0000313" key="4">
    <source>
        <dbReference type="Proteomes" id="UP000271241"/>
    </source>
</evidence>
<dbReference type="OrthoDB" id="48057at2759"/>
<accession>A0A4P9XKA6</accession>
<dbReference type="GO" id="GO:0032934">
    <property type="term" value="F:sterol binding"/>
    <property type="evidence" value="ECO:0007669"/>
    <property type="project" value="TreeGrafter"/>
</dbReference>
<dbReference type="SUPFAM" id="SSF144000">
    <property type="entry name" value="Oxysterol-binding protein-like"/>
    <property type="match status" value="1"/>
</dbReference>
<name>A0A4P9XKA6_9FUNG</name>